<gene>
    <name evidence="1" type="ORF">SCF082_LOCUS2923</name>
    <name evidence="2" type="ORF">SCF082_LOCUS2935</name>
</gene>
<protein>
    <submittedName>
        <fullName evidence="1">Uncharacterized protein</fullName>
    </submittedName>
</protein>
<evidence type="ECO:0000313" key="2">
    <source>
        <dbReference type="EMBL" id="CAK8992068.1"/>
    </source>
</evidence>
<dbReference type="EMBL" id="CAXAMM010001459">
    <property type="protein sequence ID" value="CAK8992068.1"/>
    <property type="molecule type" value="Genomic_DNA"/>
</dbReference>
<keyword evidence="3" id="KW-1185">Reference proteome</keyword>
<comment type="caution">
    <text evidence="1">The sequence shown here is derived from an EMBL/GenBank/DDBJ whole genome shotgun (WGS) entry which is preliminary data.</text>
</comment>
<evidence type="ECO:0000313" key="1">
    <source>
        <dbReference type="EMBL" id="CAK8992048.1"/>
    </source>
</evidence>
<proteinExistence type="predicted"/>
<reference evidence="1 3" key="1">
    <citation type="submission" date="2024-02" db="EMBL/GenBank/DDBJ databases">
        <authorList>
            <person name="Chen Y."/>
            <person name="Shah S."/>
            <person name="Dougan E. K."/>
            <person name="Thang M."/>
            <person name="Chan C."/>
        </authorList>
    </citation>
    <scope>NUCLEOTIDE SEQUENCE [LARGE SCALE GENOMIC DNA]</scope>
</reference>
<dbReference type="EMBL" id="CAXAMM010001448">
    <property type="protein sequence ID" value="CAK8992048.1"/>
    <property type="molecule type" value="Genomic_DNA"/>
</dbReference>
<accession>A0ABP0HQH3</accession>
<organism evidence="1 3">
    <name type="scientific">Durusdinium trenchii</name>
    <dbReference type="NCBI Taxonomy" id="1381693"/>
    <lineage>
        <taxon>Eukaryota</taxon>
        <taxon>Sar</taxon>
        <taxon>Alveolata</taxon>
        <taxon>Dinophyceae</taxon>
        <taxon>Suessiales</taxon>
        <taxon>Symbiodiniaceae</taxon>
        <taxon>Durusdinium</taxon>
    </lineage>
</organism>
<evidence type="ECO:0000313" key="3">
    <source>
        <dbReference type="Proteomes" id="UP001642464"/>
    </source>
</evidence>
<name>A0ABP0HQH3_9DINO</name>
<sequence length="96" mass="11206">MKARSEVLLECVLRIVGMIVPGEGKCEKKSPPRKEVQDLFKFLKTMNKQATKRTGQFLKQLEKKEGKETKRETLLKQVKDVDELMNEEIFDSELHK</sequence>
<dbReference type="Proteomes" id="UP001642464">
    <property type="component" value="Unassembled WGS sequence"/>
</dbReference>